<feature type="transmembrane region" description="Helical" evidence="5">
    <location>
        <begin position="54"/>
        <end position="87"/>
    </location>
</feature>
<dbReference type="PROSITE" id="PS50801">
    <property type="entry name" value="STAS"/>
    <property type="match status" value="1"/>
</dbReference>
<evidence type="ECO:0000256" key="5">
    <source>
        <dbReference type="SAM" id="Phobius"/>
    </source>
</evidence>
<dbReference type="GO" id="GO:0055085">
    <property type="term" value="P:transmembrane transport"/>
    <property type="evidence" value="ECO:0007669"/>
    <property type="project" value="InterPro"/>
</dbReference>
<reference evidence="7 8" key="1">
    <citation type="submission" date="2018-04" db="EMBL/GenBank/DDBJ databases">
        <title>Genomic Encyclopedia of Type Strains, Phase IV (KMG-IV): sequencing the most valuable type-strain genomes for metagenomic binning, comparative biology and taxonomic classification.</title>
        <authorList>
            <person name="Goeker M."/>
        </authorList>
    </citation>
    <scope>NUCLEOTIDE SEQUENCE [LARGE SCALE GENOMIC DNA]</scope>
    <source>
        <strain evidence="7 8">DSM 14823</strain>
    </source>
</reference>
<dbReference type="EMBL" id="QEKH01000012">
    <property type="protein sequence ID" value="PVY42037.1"/>
    <property type="molecule type" value="Genomic_DNA"/>
</dbReference>
<keyword evidence="4 5" id="KW-0472">Membrane</keyword>
<dbReference type="CDD" id="cd07042">
    <property type="entry name" value="STAS_SulP_like_sulfate_transporter"/>
    <property type="match status" value="1"/>
</dbReference>
<feature type="transmembrane region" description="Helical" evidence="5">
    <location>
        <begin position="379"/>
        <end position="406"/>
    </location>
</feature>
<feature type="transmembrane region" description="Helical" evidence="5">
    <location>
        <begin position="246"/>
        <end position="267"/>
    </location>
</feature>
<evidence type="ECO:0000313" key="7">
    <source>
        <dbReference type="EMBL" id="PVY42037.1"/>
    </source>
</evidence>
<comment type="subcellular location">
    <subcellularLocation>
        <location evidence="1">Membrane</location>
        <topology evidence="1">Multi-pass membrane protein</topology>
    </subcellularLocation>
</comment>
<keyword evidence="3 5" id="KW-1133">Transmembrane helix</keyword>
<dbReference type="Pfam" id="PF01740">
    <property type="entry name" value="STAS"/>
    <property type="match status" value="1"/>
</dbReference>
<dbReference type="Proteomes" id="UP000245959">
    <property type="component" value="Unassembled WGS sequence"/>
</dbReference>
<dbReference type="GO" id="GO:0016020">
    <property type="term" value="C:membrane"/>
    <property type="evidence" value="ECO:0007669"/>
    <property type="project" value="UniProtKB-SubCell"/>
</dbReference>
<dbReference type="SUPFAM" id="SSF52091">
    <property type="entry name" value="SpoIIaa-like"/>
    <property type="match status" value="1"/>
</dbReference>
<dbReference type="PANTHER" id="PTHR11814">
    <property type="entry name" value="SULFATE TRANSPORTER"/>
    <property type="match status" value="1"/>
</dbReference>
<feature type="domain" description="STAS" evidence="6">
    <location>
        <begin position="435"/>
        <end position="549"/>
    </location>
</feature>
<gene>
    <name evidence="7" type="ORF">C8D82_11234</name>
</gene>
<keyword evidence="2 5" id="KW-0812">Transmembrane</keyword>
<dbReference type="AlphaFoldDB" id="A0A2U1B0K7"/>
<protein>
    <submittedName>
        <fullName evidence="7">SulP family sulfate permease</fullName>
    </submittedName>
</protein>
<feature type="transmembrane region" description="Helical" evidence="5">
    <location>
        <begin position="317"/>
        <end position="335"/>
    </location>
</feature>
<evidence type="ECO:0000256" key="4">
    <source>
        <dbReference type="ARBA" id="ARBA00023136"/>
    </source>
</evidence>
<evidence type="ECO:0000259" key="6">
    <source>
        <dbReference type="PROSITE" id="PS50801"/>
    </source>
</evidence>
<feature type="transmembrane region" description="Helical" evidence="5">
    <location>
        <begin position="22"/>
        <end position="42"/>
    </location>
</feature>
<dbReference type="InterPro" id="IPR036513">
    <property type="entry name" value="STAS_dom_sf"/>
</dbReference>
<name>A0A2U1B0K7_9BACT</name>
<feature type="transmembrane region" description="Helical" evidence="5">
    <location>
        <begin position="287"/>
        <end position="305"/>
    </location>
</feature>
<proteinExistence type="predicted"/>
<dbReference type="Gene3D" id="3.30.750.24">
    <property type="entry name" value="STAS domain"/>
    <property type="match status" value="1"/>
</dbReference>
<feature type="transmembrane region" description="Helical" evidence="5">
    <location>
        <begin position="119"/>
        <end position="138"/>
    </location>
</feature>
<comment type="caution">
    <text evidence="7">The sequence shown here is derived from an EMBL/GenBank/DDBJ whole genome shotgun (WGS) entry which is preliminary data.</text>
</comment>
<feature type="transmembrane region" description="Helical" evidence="5">
    <location>
        <begin position="341"/>
        <end position="359"/>
    </location>
</feature>
<evidence type="ECO:0000256" key="3">
    <source>
        <dbReference type="ARBA" id="ARBA00022989"/>
    </source>
</evidence>
<feature type="transmembrane region" description="Helical" evidence="5">
    <location>
        <begin position="93"/>
        <end position="112"/>
    </location>
</feature>
<evidence type="ECO:0000313" key="8">
    <source>
        <dbReference type="Proteomes" id="UP000245959"/>
    </source>
</evidence>
<organism evidence="7 8">
    <name type="scientific">Victivallis vadensis</name>
    <dbReference type="NCBI Taxonomy" id="172901"/>
    <lineage>
        <taxon>Bacteria</taxon>
        <taxon>Pseudomonadati</taxon>
        <taxon>Lentisphaerota</taxon>
        <taxon>Lentisphaeria</taxon>
        <taxon>Victivallales</taxon>
        <taxon>Victivallaceae</taxon>
        <taxon>Victivallis</taxon>
    </lineage>
</organism>
<feature type="transmembrane region" description="Helical" evidence="5">
    <location>
        <begin position="198"/>
        <end position="216"/>
    </location>
</feature>
<dbReference type="Pfam" id="PF00916">
    <property type="entry name" value="Sulfate_transp"/>
    <property type="match status" value="1"/>
</dbReference>
<keyword evidence="8" id="KW-1185">Reference proteome</keyword>
<evidence type="ECO:0000256" key="1">
    <source>
        <dbReference type="ARBA" id="ARBA00004141"/>
    </source>
</evidence>
<sequence length="553" mass="58689">MFRPVLFSELKHYSWKKFSSDLFAGATVGVVALPLAMAFAIASGFSPARGIYTAIVAGFLISFFGGSSVQIGGPTGAFIVIISSIYLKFGDAGLLAATMMAGIILILFGAFRMGALIKFIPFPVTTGFTSGIAVVIFATQLNDLLGLGLASMPAGFIGKLACCVENAGKINPATVGVSAFTVIAICLVKRFLPRWPAMLIGMLAATVLTALCGFQVETIGSRFGELPRTLPMPAFVFPGWHELPELVMPAFTIALLAGIESLLSATVADGMTGGRHRPNTELTAQGIGNIGSVLFGGIPATGAIARTATNIKSGGRTPIAGIIHAVVLALILLLLAPQAKLIPLAALAGIMMVVCYNMCEYRTFLQIFKGPKSDWAVMLTTFLLTVFVDLVAAVEIGVVLAALLFIRRMSEISNVSAITGELGGDRVEPVDDPDAIERREVPDHVVVFEIQGPFFFGAVDGFRDAAMSHRSTEDRIIILRMRMVPAIDATGLNVLADFLRQCRKEKIGLILSGVLSDSQPMRAMEHYGLAAEIGKENICPHIDKALARARALV</sequence>
<dbReference type="InterPro" id="IPR002645">
    <property type="entry name" value="STAS_dom"/>
</dbReference>
<evidence type="ECO:0000256" key="2">
    <source>
        <dbReference type="ARBA" id="ARBA00022692"/>
    </source>
</evidence>
<dbReference type="InterPro" id="IPR011547">
    <property type="entry name" value="SLC26A/SulP_dom"/>
</dbReference>
<feature type="transmembrane region" description="Helical" evidence="5">
    <location>
        <begin position="174"/>
        <end position="192"/>
    </location>
</feature>
<accession>A0A2U1B0K7</accession>
<dbReference type="InterPro" id="IPR001902">
    <property type="entry name" value="SLC26A/SulP_fam"/>
</dbReference>